<dbReference type="AlphaFoldDB" id="A0A261U2I4"/>
<proteinExistence type="predicted"/>
<reference evidence="3 4" key="1">
    <citation type="submission" date="2017-05" db="EMBL/GenBank/DDBJ databases">
        <title>Complete and WGS of Bordetella genogroups.</title>
        <authorList>
            <person name="Spilker T."/>
            <person name="LiPuma J."/>
        </authorList>
    </citation>
    <scope>NUCLEOTIDE SEQUENCE [LARGE SCALE GENOMIC DNA]</scope>
    <source>
        <strain evidence="3 4">AU9919</strain>
    </source>
</reference>
<evidence type="ECO:0000313" key="3">
    <source>
        <dbReference type="EMBL" id="OZI56079.1"/>
    </source>
</evidence>
<accession>A0A261U2I4</accession>
<feature type="domain" description="DUF6644" evidence="2">
    <location>
        <begin position="25"/>
        <end position="153"/>
    </location>
</feature>
<comment type="caution">
    <text evidence="3">The sequence shown here is derived from an EMBL/GenBank/DDBJ whole genome shotgun (WGS) entry which is preliminary data.</text>
</comment>
<dbReference type="InterPro" id="IPR046586">
    <property type="entry name" value="DUF6644"/>
</dbReference>
<sequence length="154" mass="16309">MLDWIAGWPLAAMLRRSGTAYLLVNAGHVASIGLLFGAIAALDLRLLGAARTLPLATAGPYLSRLAAAGLLAALLTGMCLFAVNPQNYLDNSAFLAKLGLLALGIANALWLHYGGPWRQAMQSESIPTRVKLHAAMSLFVWLGAIVAGRWIGFL</sequence>
<evidence type="ECO:0000259" key="2">
    <source>
        <dbReference type="Pfam" id="PF20349"/>
    </source>
</evidence>
<organism evidence="3 4">
    <name type="scientific">Bordetella genomosp. 4</name>
    <dbReference type="NCBI Taxonomy" id="463044"/>
    <lineage>
        <taxon>Bacteria</taxon>
        <taxon>Pseudomonadati</taxon>
        <taxon>Pseudomonadota</taxon>
        <taxon>Betaproteobacteria</taxon>
        <taxon>Burkholderiales</taxon>
        <taxon>Alcaligenaceae</taxon>
        <taxon>Bordetella</taxon>
    </lineage>
</organism>
<dbReference type="EMBL" id="NEVQ01000013">
    <property type="protein sequence ID" value="OZI56079.1"/>
    <property type="molecule type" value="Genomic_DNA"/>
</dbReference>
<gene>
    <name evidence="3" type="ORF">CAL20_11560</name>
</gene>
<dbReference type="Pfam" id="PF20349">
    <property type="entry name" value="DUF6644"/>
    <property type="match status" value="1"/>
</dbReference>
<evidence type="ECO:0000256" key="1">
    <source>
        <dbReference type="SAM" id="Phobius"/>
    </source>
</evidence>
<keyword evidence="4" id="KW-1185">Reference proteome</keyword>
<keyword evidence="1" id="KW-0472">Membrane</keyword>
<dbReference type="RefSeq" id="WP_094837937.1">
    <property type="nucleotide sequence ID" value="NZ_NEVQ01000013.1"/>
</dbReference>
<feature type="transmembrane region" description="Helical" evidence="1">
    <location>
        <begin position="133"/>
        <end position="152"/>
    </location>
</feature>
<feature type="transmembrane region" description="Helical" evidence="1">
    <location>
        <begin position="61"/>
        <end position="83"/>
    </location>
</feature>
<keyword evidence="1" id="KW-1133">Transmembrane helix</keyword>
<evidence type="ECO:0000313" key="4">
    <source>
        <dbReference type="Proteomes" id="UP000216885"/>
    </source>
</evidence>
<name>A0A261U2I4_9BORD</name>
<feature type="transmembrane region" description="Helical" evidence="1">
    <location>
        <begin position="20"/>
        <end position="41"/>
    </location>
</feature>
<keyword evidence="1" id="KW-0812">Transmembrane</keyword>
<protein>
    <submittedName>
        <fullName evidence="3">DUF2214 domain-containing protein</fullName>
    </submittedName>
</protein>
<feature type="transmembrane region" description="Helical" evidence="1">
    <location>
        <begin position="95"/>
        <end position="113"/>
    </location>
</feature>
<dbReference type="Proteomes" id="UP000216885">
    <property type="component" value="Unassembled WGS sequence"/>
</dbReference>